<evidence type="ECO:0000259" key="1">
    <source>
        <dbReference type="Pfam" id="PF18155"/>
    </source>
</evidence>
<dbReference type="AlphaFoldDB" id="A0A4P8XGW7"/>
<organism evidence="2 3">
    <name type="scientific">Paenibacillus algicola</name>
    <dbReference type="NCBI Taxonomy" id="2565926"/>
    <lineage>
        <taxon>Bacteria</taxon>
        <taxon>Bacillati</taxon>
        <taxon>Bacillota</taxon>
        <taxon>Bacilli</taxon>
        <taxon>Bacillales</taxon>
        <taxon>Paenibacillaceae</taxon>
        <taxon>Paenibacillus</taxon>
    </lineage>
</organism>
<gene>
    <name evidence="2" type="ORF">E6C60_0864</name>
</gene>
<dbReference type="KEGG" id="palo:E6C60_0864"/>
<dbReference type="EMBL" id="CP040396">
    <property type="protein sequence ID" value="QCT01585.1"/>
    <property type="molecule type" value="Genomic_DNA"/>
</dbReference>
<feature type="domain" description="pPIWI-RE three-gene island" evidence="1">
    <location>
        <begin position="26"/>
        <end position="180"/>
    </location>
</feature>
<dbReference type="Proteomes" id="UP000300879">
    <property type="component" value="Chromosome"/>
</dbReference>
<reference evidence="2 3" key="1">
    <citation type="submission" date="2019-05" db="EMBL/GenBank/DDBJ databases">
        <authorList>
            <person name="Chen C."/>
        </authorList>
    </citation>
    <scope>NUCLEOTIDE SEQUENCE [LARGE SCALE GENOMIC DNA]</scope>
    <source>
        <strain evidence="2 3">HB172198</strain>
    </source>
</reference>
<evidence type="ECO:0000313" key="3">
    <source>
        <dbReference type="Proteomes" id="UP000300879"/>
    </source>
</evidence>
<evidence type="ECO:0000313" key="2">
    <source>
        <dbReference type="EMBL" id="QCT01585.1"/>
    </source>
</evidence>
<name>A0A4P8XGW7_9BACL</name>
<dbReference type="OrthoDB" id="973800at2"/>
<dbReference type="InterPro" id="IPR055254">
    <property type="entry name" value="pPIWI_RE_Z"/>
</dbReference>
<dbReference type="Pfam" id="PF18155">
    <property type="entry name" value="pPIWI_RE_Z"/>
    <property type="match status" value="1"/>
</dbReference>
<proteinExistence type="predicted"/>
<accession>A0A4P8XGW7</accession>
<keyword evidence="3" id="KW-1185">Reference proteome</keyword>
<sequence>MRKTHWDMTEDLNKGFSSLELPKSDISTMISLELFISGCLMIDPLLQLDQAWSLVVGYDEPVLKNLKRVDIVTRLRILFPEFRSKKVLTRRMEAYGMINEKYRLFDISEERKAAKRIPRFFSNRHTVYEQILSNPIPRKLNDIPFAIPEKTFEYSRMGRGGISQHFHGSIPEALTINNKHGLPSYREKKRHTLALPFNGRALAKEMDEIAGGSSAWENRASSVVLESVDWDEEFVYRGNQHIGGALGAGKSTFMVMETYRLVKQEGARIGFIEGSVSQVIERVKVLRELGIDAVPIIGRSSRKQHQENYLFANSSEILEISDWAKNEYQALTHLSDVCVIKALSEDVERNKPFPCTGLKQDQQSVMCPLANQCGVYHDFSRLAEADVWVATSASVLKTRIPAMIDPLERTIYEAMYDLMEIVFIDEVDDVQMQFDETFLSEYNVFGGKEDIFESLYNESNQLTMGRYQYAGDPVVNEWKDKLRQLDQMVWRIYKKLESSHTLRKDISRYLIRAAALADSISGKISDNTEAQEKIRKGLMKYASEPFQDPALSGPADRLIETDHTEEKQKLLTKITEKLLKGSMKPRVNQKLFYDQLEFFIYLCRAEECIKYILTSFPVIQAKLGLSVNFSPLFTMQRDYQPFMKEAMTGTMLGYKYDLKDGESMGVFKLVEYTGVGRLLLHDWHRIYEDSDQKQGPAVILLSGTSHAPDSAHYHLNTGSKWLLKAERTPSNIQMVFKPVLDARQGGFLEVSGIRDDETRSRNLYEMVHHLKSDIQYELKYWTSVGNARRVLLVVNSYDDAATVGRAFRGDPGWEGRYKILSKVKSDESDQFPRSMIESFRRDQAEVLIVPLMSVGRGYNILDQRGEALFGSVFFLVRPYPIPNDMNYMVQILHAYLPQYLKQIERQGIYYDKAVSRLRRVSNSKFETMYRKPDFWGSLDDSEREVMAWFTFIPVWQMIGRLLRGGKNARVFYCDFKFGAKPAGNSEGMSMLDSWAFIMNKHQRDPLFESLYGPFIQGINQMIREAQWNEEDAAFCTGD</sequence>
<dbReference type="RefSeq" id="WP_138224700.1">
    <property type="nucleotide sequence ID" value="NZ_CP040396.1"/>
</dbReference>
<protein>
    <recommendedName>
        <fullName evidence="1">pPIWI-RE three-gene island domain-containing protein</fullName>
    </recommendedName>
</protein>